<dbReference type="Gene3D" id="2.60.40.10">
    <property type="entry name" value="Immunoglobulins"/>
    <property type="match status" value="3"/>
</dbReference>
<evidence type="ECO:0000256" key="2">
    <source>
        <dbReference type="ARBA" id="ARBA00022692"/>
    </source>
</evidence>
<dbReference type="InterPro" id="IPR013098">
    <property type="entry name" value="Ig_I-set"/>
</dbReference>
<dbReference type="PANTHER" id="PTHR45080">
    <property type="entry name" value="CONTACTIN 5"/>
    <property type="match status" value="1"/>
</dbReference>
<evidence type="ECO:0000256" key="3">
    <source>
        <dbReference type="ARBA" id="ARBA00022729"/>
    </source>
</evidence>
<evidence type="ECO:0000256" key="9">
    <source>
        <dbReference type="ARBA" id="ARBA00023319"/>
    </source>
</evidence>
<dbReference type="InterPro" id="IPR036179">
    <property type="entry name" value="Ig-like_dom_sf"/>
</dbReference>
<evidence type="ECO:0000256" key="1">
    <source>
        <dbReference type="ARBA" id="ARBA00004167"/>
    </source>
</evidence>
<keyword evidence="5" id="KW-0130">Cell adhesion</keyword>
<dbReference type="Pfam" id="PF07679">
    <property type="entry name" value="I-set"/>
    <property type="match status" value="1"/>
</dbReference>
<comment type="subcellular location">
    <subcellularLocation>
        <location evidence="1">Membrane</location>
        <topology evidence="1">Single-pass membrane protein</topology>
    </subcellularLocation>
</comment>
<evidence type="ECO:0000313" key="11">
    <source>
        <dbReference type="EMBL" id="VDK32557.1"/>
    </source>
</evidence>
<dbReference type="Proteomes" id="UP000271098">
    <property type="component" value="Unassembled WGS sequence"/>
</dbReference>
<feature type="domain" description="Ig-like" evidence="10">
    <location>
        <begin position="198"/>
        <end position="285"/>
    </location>
</feature>
<evidence type="ECO:0000256" key="5">
    <source>
        <dbReference type="ARBA" id="ARBA00022889"/>
    </source>
</evidence>
<dbReference type="SMART" id="SM00409">
    <property type="entry name" value="IG"/>
    <property type="match status" value="3"/>
</dbReference>
<evidence type="ECO:0000256" key="4">
    <source>
        <dbReference type="ARBA" id="ARBA00022737"/>
    </source>
</evidence>
<dbReference type="InterPro" id="IPR007110">
    <property type="entry name" value="Ig-like_dom"/>
</dbReference>
<evidence type="ECO:0000313" key="12">
    <source>
        <dbReference type="Proteomes" id="UP000271098"/>
    </source>
</evidence>
<dbReference type="InterPro" id="IPR050958">
    <property type="entry name" value="Cell_Adh-Cytoskel_Orgn"/>
</dbReference>
<dbReference type="PROSITE" id="PS50835">
    <property type="entry name" value="IG_LIKE"/>
    <property type="match status" value="3"/>
</dbReference>
<gene>
    <name evidence="11" type="ORF">GPUH_LOCUS2162</name>
</gene>
<dbReference type="SUPFAM" id="SSF48726">
    <property type="entry name" value="Immunoglobulin"/>
    <property type="match status" value="3"/>
</dbReference>
<keyword evidence="2" id="KW-0812">Transmembrane</keyword>
<keyword evidence="3" id="KW-0732">Signal</keyword>
<dbReference type="SMART" id="SM00408">
    <property type="entry name" value="IGc2"/>
    <property type="match status" value="3"/>
</dbReference>
<evidence type="ECO:0000256" key="8">
    <source>
        <dbReference type="ARBA" id="ARBA00023157"/>
    </source>
</evidence>
<dbReference type="AlphaFoldDB" id="A0A3P6PIH9"/>
<dbReference type="Pfam" id="PF13927">
    <property type="entry name" value="Ig_3"/>
    <property type="match status" value="2"/>
</dbReference>
<dbReference type="InterPro" id="IPR003598">
    <property type="entry name" value="Ig_sub2"/>
</dbReference>
<dbReference type="EMBL" id="UYRT01003083">
    <property type="protein sequence ID" value="VDK32557.1"/>
    <property type="molecule type" value="Genomic_DNA"/>
</dbReference>
<keyword evidence="6" id="KW-1133">Transmembrane helix</keyword>
<evidence type="ECO:0000256" key="6">
    <source>
        <dbReference type="ARBA" id="ARBA00022989"/>
    </source>
</evidence>
<protein>
    <recommendedName>
        <fullName evidence="10">Ig-like domain-containing protein</fullName>
    </recommendedName>
</protein>
<keyword evidence="7" id="KW-0472">Membrane</keyword>
<dbReference type="InterPro" id="IPR003599">
    <property type="entry name" value="Ig_sub"/>
</dbReference>
<sequence length="289" mass="31585">MHNIKLNTHASSLHLIILGRPYIEKNEIQEYRAPTGQVIEIPCRVSGKPQPRVQWSVDGKPISTTGQEYEILPDNTLRIHHTNGDHTGKYVCTASNVAGQAELAAGVTVLSPPVIAPGQISYNLIQGNPITLPCEVEGEPMPKITWYVTEFKGGYVDEDGSLTIESADDLHRGQFKCVASNDVGKDEKVVTLTVHTAPTIEGSGQLKVITTNVNTSVLLACPARAFPPPSRTWSYEGDRIYEGYVQGSELRQTPDGSLEITTPQMNHAGRYTCHVSNLAGDDHITYLLK</sequence>
<dbReference type="InterPro" id="IPR013783">
    <property type="entry name" value="Ig-like_fold"/>
</dbReference>
<evidence type="ECO:0000256" key="7">
    <source>
        <dbReference type="ARBA" id="ARBA00023136"/>
    </source>
</evidence>
<feature type="domain" description="Ig-like" evidence="10">
    <location>
        <begin position="112"/>
        <end position="193"/>
    </location>
</feature>
<organism evidence="11 12">
    <name type="scientific">Gongylonema pulchrum</name>
    <dbReference type="NCBI Taxonomy" id="637853"/>
    <lineage>
        <taxon>Eukaryota</taxon>
        <taxon>Metazoa</taxon>
        <taxon>Ecdysozoa</taxon>
        <taxon>Nematoda</taxon>
        <taxon>Chromadorea</taxon>
        <taxon>Rhabditida</taxon>
        <taxon>Spirurina</taxon>
        <taxon>Spiruromorpha</taxon>
        <taxon>Spiruroidea</taxon>
        <taxon>Gongylonematidae</taxon>
        <taxon>Gongylonema</taxon>
    </lineage>
</organism>
<proteinExistence type="predicted"/>
<feature type="non-terminal residue" evidence="11">
    <location>
        <position position="289"/>
    </location>
</feature>
<dbReference type="PANTHER" id="PTHR45080:SF8">
    <property type="entry name" value="IG-LIKE DOMAIN-CONTAINING PROTEIN"/>
    <property type="match status" value="1"/>
</dbReference>
<name>A0A3P6PIH9_9BILA</name>
<reference evidence="11 12" key="1">
    <citation type="submission" date="2018-11" db="EMBL/GenBank/DDBJ databases">
        <authorList>
            <consortium name="Pathogen Informatics"/>
        </authorList>
    </citation>
    <scope>NUCLEOTIDE SEQUENCE [LARGE SCALE GENOMIC DNA]</scope>
</reference>
<dbReference type="GO" id="GO:0007156">
    <property type="term" value="P:homophilic cell adhesion via plasma membrane adhesion molecules"/>
    <property type="evidence" value="ECO:0007669"/>
    <property type="project" value="TreeGrafter"/>
</dbReference>
<accession>A0A3P6PIH9</accession>
<keyword evidence="8" id="KW-1015">Disulfide bond</keyword>
<feature type="domain" description="Ig-like" evidence="10">
    <location>
        <begin position="21"/>
        <end position="108"/>
    </location>
</feature>
<keyword evidence="12" id="KW-1185">Reference proteome</keyword>
<dbReference type="GO" id="GO:0005886">
    <property type="term" value="C:plasma membrane"/>
    <property type="evidence" value="ECO:0007669"/>
    <property type="project" value="TreeGrafter"/>
</dbReference>
<dbReference type="FunFam" id="2.60.40.10:FF:000017">
    <property type="entry name" value="Down syndrome cell adhesion molecule b"/>
    <property type="match status" value="1"/>
</dbReference>
<dbReference type="OrthoDB" id="5985519at2759"/>
<keyword evidence="9" id="KW-0393">Immunoglobulin domain</keyword>
<keyword evidence="4" id="KW-0677">Repeat</keyword>
<evidence type="ECO:0000259" key="10">
    <source>
        <dbReference type="PROSITE" id="PS50835"/>
    </source>
</evidence>